<reference evidence="4 5" key="1">
    <citation type="journal article" date="2018" name="BMC Genomics">
        <title>Genomic evidence for intraspecific hybridization in a clonal and extremely halotolerant yeast.</title>
        <authorList>
            <person name="Gostincar C."/>
            <person name="Stajich J.E."/>
            <person name="Zupancic J."/>
            <person name="Zalar P."/>
            <person name="Gunde-Cimerman N."/>
        </authorList>
    </citation>
    <scope>NUCLEOTIDE SEQUENCE [LARGE SCALE GENOMIC DNA]</scope>
    <source>
        <strain evidence="4 5">EXF-6651</strain>
    </source>
</reference>
<evidence type="ECO:0000259" key="3">
    <source>
        <dbReference type="Pfam" id="PF24535"/>
    </source>
</evidence>
<sequence length="391" mass="42543">MYNMNAAANHTDFNASIQGKAGQQLSIVDASQPSSLYLPFETHHIQGITAMFDNARSKAVGYRDDMTLSSKNLAGSGYIILNCIRGLNIIGLLALISASVILLIKTSTSSKFFFFDAVSQVTTAFICGTSFARTPRKKMLTRPVFLLVSELSLFRSYFARNWPLLSQRHGFVALALAMIVLGVNMLANLNKQPASQEALGLSFWRIVIASGIIVFVLGFINLVANYVFCDRAQGITARQVRAKGAVAICRGRVTVDSTTSSTPGPVTSYVASPESLNKSSDPIHVFTTERRPSLLPSHHPPSTLSSPAKEPPSPTSRYSRASNCMKKKVFGVLCRARQSLAPPLPVNTREPEISGPMGVNPQFAHLVQRPDSVLHPSRTGEGDTFRWKVVS</sequence>
<dbReference type="InterPro" id="IPR056019">
    <property type="entry name" value="DUF7598"/>
</dbReference>
<keyword evidence="2" id="KW-0812">Transmembrane</keyword>
<accession>A0A3M7BH41</accession>
<dbReference type="Pfam" id="PF24535">
    <property type="entry name" value="DUF7598"/>
    <property type="match status" value="1"/>
</dbReference>
<feature type="transmembrane region" description="Helical" evidence="2">
    <location>
        <begin position="170"/>
        <end position="190"/>
    </location>
</feature>
<feature type="transmembrane region" description="Helical" evidence="2">
    <location>
        <begin position="112"/>
        <end position="132"/>
    </location>
</feature>
<feature type="region of interest" description="Disordered" evidence="1">
    <location>
        <begin position="256"/>
        <end position="276"/>
    </location>
</feature>
<name>A0A3M7BH41_HORWE</name>
<evidence type="ECO:0000313" key="4">
    <source>
        <dbReference type="EMBL" id="RMY39111.1"/>
    </source>
</evidence>
<dbReference type="EMBL" id="QWIM01000135">
    <property type="protein sequence ID" value="RMY39111.1"/>
    <property type="molecule type" value="Genomic_DNA"/>
</dbReference>
<evidence type="ECO:0000313" key="5">
    <source>
        <dbReference type="Proteomes" id="UP000276864"/>
    </source>
</evidence>
<feature type="region of interest" description="Disordered" evidence="1">
    <location>
        <begin position="290"/>
        <end position="321"/>
    </location>
</feature>
<feature type="transmembrane region" description="Helical" evidence="2">
    <location>
        <begin position="202"/>
        <end position="228"/>
    </location>
</feature>
<feature type="transmembrane region" description="Helical" evidence="2">
    <location>
        <begin position="86"/>
        <end position="106"/>
    </location>
</feature>
<organism evidence="4 5">
    <name type="scientific">Hortaea werneckii</name>
    <name type="common">Black yeast</name>
    <name type="synonym">Cladosporium werneckii</name>
    <dbReference type="NCBI Taxonomy" id="91943"/>
    <lineage>
        <taxon>Eukaryota</taxon>
        <taxon>Fungi</taxon>
        <taxon>Dikarya</taxon>
        <taxon>Ascomycota</taxon>
        <taxon>Pezizomycotina</taxon>
        <taxon>Dothideomycetes</taxon>
        <taxon>Dothideomycetidae</taxon>
        <taxon>Mycosphaerellales</taxon>
        <taxon>Teratosphaeriaceae</taxon>
        <taxon>Hortaea</taxon>
    </lineage>
</organism>
<keyword evidence="2" id="KW-1133">Transmembrane helix</keyword>
<evidence type="ECO:0000256" key="2">
    <source>
        <dbReference type="SAM" id="Phobius"/>
    </source>
</evidence>
<dbReference type="AlphaFoldDB" id="A0A3M7BH41"/>
<comment type="caution">
    <text evidence="4">The sequence shown here is derived from an EMBL/GenBank/DDBJ whole genome shotgun (WGS) entry which is preliminary data.</text>
</comment>
<protein>
    <recommendedName>
        <fullName evidence="3">DUF7598 domain-containing protein</fullName>
    </recommendedName>
</protein>
<feature type="compositionally biased region" description="Low complexity" evidence="1">
    <location>
        <begin position="293"/>
        <end position="307"/>
    </location>
</feature>
<evidence type="ECO:0000256" key="1">
    <source>
        <dbReference type="SAM" id="MobiDB-lite"/>
    </source>
</evidence>
<keyword evidence="2" id="KW-0472">Membrane</keyword>
<gene>
    <name evidence="4" type="ORF">D0866_02147</name>
</gene>
<feature type="compositionally biased region" description="Low complexity" evidence="1">
    <location>
        <begin position="256"/>
        <end position="270"/>
    </location>
</feature>
<dbReference type="VEuPathDB" id="FungiDB:BTJ68_04664"/>
<proteinExistence type="predicted"/>
<dbReference type="Proteomes" id="UP000276864">
    <property type="component" value="Unassembled WGS sequence"/>
</dbReference>
<feature type="domain" description="DUF7598" evidence="3">
    <location>
        <begin position="77"/>
        <end position="227"/>
    </location>
</feature>